<dbReference type="SMART" id="SM00448">
    <property type="entry name" value="REC"/>
    <property type="match status" value="1"/>
</dbReference>
<keyword evidence="1 7" id="KW-0597">Phosphoprotein</keyword>
<dbReference type="InterPro" id="IPR027417">
    <property type="entry name" value="P-loop_NTPase"/>
</dbReference>
<evidence type="ECO:0000256" key="2">
    <source>
        <dbReference type="ARBA" id="ARBA00022741"/>
    </source>
</evidence>
<evidence type="ECO:0000259" key="8">
    <source>
        <dbReference type="PROSITE" id="PS50045"/>
    </source>
</evidence>
<dbReference type="GO" id="GO:0000160">
    <property type="term" value="P:phosphorelay signal transduction system"/>
    <property type="evidence" value="ECO:0007669"/>
    <property type="project" value="UniProtKB-KW"/>
</dbReference>
<dbReference type="RefSeq" id="WP_111955056.1">
    <property type="nucleotide sequence ID" value="NZ_CP036313.1"/>
</dbReference>
<dbReference type="EMBL" id="CP036313">
    <property type="protein sequence ID" value="QBH14991.1"/>
    <property type="molecule type" value="Genomic_DNA"/>
</dbReference>
<dbReference type="InterPro" id="IPR025944">
    <property type="entry name" value="Sigma_54_int_dom_CS"/>
</dbReference>
<evidence type="ECO:0000256" key="6">
    <source>
        <dbReference type="ARBA" id="ARBA00023163"/>
    </source>
</evidence>
<dbReference type="SMART" id="SM00382">
    <property type="entry name" value="AAA"/>
    <property type="match status" value="1"/>
</dbReference>
<dbReference type="PANTHER" id="PTHR32071">
    <property type="entry name" value="TRANSCRIPTIONAL REGULATORY PROTEIN"/>
    <property type="match status" value="1"/>
</dbReference>
<dbReference type="FunFam" id="3.40.50.300:FF:000006">
    <property type="entry name" value="DNA-binding transcriptional regulator NtrC"/>
    <property type="match status" value="1"/>
</dbReference>
<evidence type="ECO:0000256" key="5">
    <source>
        <dbReference type="ARBA" id="ARBA00023015"/>
    </source>
</evidence>
<evidence type="ECO:0000313" key="13">
    <source>
        <dbReference type="Proteomes" id="UP000293902"/>
    </source>
</evidence>
<dbReference type="OrthoDB" id="9763792at2"/>
<evidence type="ECO:0000313" key="10">
    <source>
        <dbReference type="EMBL" id="QBH14991.1"/>
    </source>
</evidence>
<dbReference type="CDD" id="cd00009">
    <property type="entry name" value="AAA"/>
    <property type="match status" value="1"/>
</dbReference>
<dbReference type="InterPro" id="IPR009057">
    <property type="entry name" value="Homeodomain-like_sf"/>
</dbReference>
<dbReference type="Gene3D" id="3.40.50.300">
    <property type="entry name" value="P-loop containing nucleotide triphosphate hydrolases"/>
    <property type="match status" value="1"/>
</dbReference>
<dbReference type="FunFam" id="3.40.50.2300:FF:000018">
    <property type="entry name" value="DNA-binding transcriptional regulator NtrC"/>
    <property type="match status" value="1"/>
</dbReference>
<dbReference type="AlphaFoldDB" id="A0A328FH00"/>
<dbReference type="GO" id="GO:0006355">
    <property type="term" value="P:regulation of DNA-templated transcription"/>
    <property type="evidence" value="ECO:0007669"/>
    <property type="project" value="InterPro"/>
</dbReference>
<dbReference type="PROSITE" id="PS50045">
    <property type="entry name" value="SIGMA54_INTERACT_4"/>
    <property type="match status" value="1"/>
</dbReference>
<feature type="modified residue" description="4-aspartylphosphate" evidence="7">
    <location>
        <position position="56"/>
    </location>
</feature>
<dbReference type="InterPro" id="IPR058031">
    <property type="entry name" value="AAA_lid_NorR"/>
</dbReference>
<keyword evidence="2" id="KW-0547">Nucleotide-binding</keyword>
<feature type="domain" description="Sigma-54 factor interaction" evidence="8">
    <location>
        <begin position="144"/>
        <end position="373"/>
    </location>
</feature>
<keyword evidence="6" id="KW-0804">Transcription</keyword>
<evidence type="ECO:0000256" key="1">
    <source>
        <dbReference type="ARBA" id="ARBA00022553"/>
    </source>
</evidence>
<dbReference type="InterPro" id="IPR002078">
    <property type="entry name" value="Sigma_54_int"/>
</dbReference>
<dbReference type="Proteomes" id="UP000248798">
    <property type="component" value="Unassembled WGS sequence"/>
</dbReference>
<evidence type="ECO:0000256" key="7">
    <source>
        <dbReference type="PROSITE-ProRule" id="PRU00169"/>
    </source>
</evidence>
<dbReference type="InterPro" id="IPR001789">
    <property type="entry name" value="Sig_transdc_resp-reg_receiver"/>
</dbReference>
<keyword evidence="13" id="KW-1185">Reference proteome</keyword>
<evidence type="ECO:0000256" key="3">
    <source>
        <dbReference type="ARBA" id="ARBA00022840"/>
    </source>
</evidence>
<proteinExistence type="predicted"/>
<dbReference type="SUPFAM" id="SSF46689">
    <property type="entry name" value="Homeodomain-like"/>
    <property type="match status" value="1"/>
</dbReference>
<feature type="domain" description="Response regulatory" evidence="9">
    <location>
        <begin position="4"/>
        <end position="121"/>
    </location>
</feature>
<reference evidence="10 13" key="2">
    <citation type="submission" date="2019-02" db="EMBL/GenBank/DDBJ databases">
        <title>Complete genome sequence of Desulfobacter hydrogenophilus AcRS1.</title>
        <authorList>
            <person name="Marietou A."/>
            <person name="Lund M.B."/>
            <person name="Marshall I.P.G."/>
            <person name="Schreiber L."/>
            <person name="Jorgensen B."/>
        </authorList>
    </citation>
    <scope>NUCLEOTIDE SEQUENCE [LARGE SCALE GENOMIC DNA]</scope>
    <source>
        <strain evidence="10 13">AcRS1</strain>
    </source>
</reference>
<dbReference type="SUPFAM" id="SSF52540">
    <property type="entry name" value="P-loop containing nucleoside triphosphate hydrolases"/>
    <property type="match status" value="1"/>
</dbReference>
<dbReference type="GO" id="GO:0005524">
    <property type="term" value="F:ATP binding"/>
    <property type="evidence" value="ECO:0007669"/>
    <property type="project" value="UniProtKB-KW"/>
</dbReference>
<dbReference type="Gene3D" id="1.10.8.60">
    <property type="match status" value="1"/>
</dbReference>
<protein>
    <submittedName>
        <fullName evidence="11">Sigma-54-dependent Fis family transcriptional regulator</fullName>
    </submittedName>
</protein>
<keyword evidence="5" id="KW-0805">Transcription regulation</keyword>
<keyword evidence="4" id="KW-0902">Two-component regulatory system</keyword>
<dbReference type="PROSITE" id="PS50110">
    <property type="entry name" value="RESPONSE_REGULATORY"/>
    <property type="match status" value="1"/>
</dbReference>
<dbReference type="SUPFAM" id="SSF52172">
    <property type="entry name" value="CheY-like"/>
    <property type="match status" value="1"/>
</dbReference>
<accession>A0A328FH00</accession>
<dbReference type="InterPro" id="IPR003593">
    <property type="entry name" value="AAA+_ATPase"/>
</dbReference>
<name>A0A328FH00_9BACT</name>
<reference evidence="11 12" key="1">
    <citation type="submission" date="2018-06" db="EMBL/GenBank/DDBJ databases">
        <title>Complete Genome Sequence of Desulfobacter hydrogenophilus (DSM3380).</title>
        <authorList>
            <person name="Marietou A."/>
            <person name="Schreiber L."/>
            <person name="Marshall I."/>
            <person name="Jorgensen B."/>
        </authorList>
    </citation>
    <scope>NUCLEOTIDE SEQUENCE [LARGE SCALE GENOMIC DNA]</scope>
    <source>
        <strain evidence="11 12">DSM 3380</strain>
    </source>
</reference>
<organism evidence="11 12">
    <name type="scientific">Desulfobacter hydrogenophilus</name>
    <dbReference type="NCBI Taxonomy" id="2291"/>
    <lineage>
        <taxon>Bacteria</taxon>
        <taxon>Pseudomonadati</taxon>
        <taxon>Thermodesulfobacteriota</taxon>
        <taxon>Desulfobacteria</taxon>
        <taxon>Desulfobacterales</taxon>
        <taxon>Desulfobacteraceae</taxon>
        <taxon>Desulfobacter</taxon>
    </lineage>
</organism>
<sequence>MTPNILVVDDEKDMTRLLQRTLEPELNCRVTMAFSGEMALNILGLADTTFDLVISDIRMPEMDGFDLLEQLKQRYPDLTVVMLTAYGNIESAVTAIKKGAYDFIAKPFEQAEIIFKIRKALERSRLISENRRLQKACQTESLPLIGQSPAMHKVFEKIALIADSDVTVLITGESGTGKDLTARSIHALSPRKNKPYIPINCPTIPEHILESELFGYKKGAFTNAYRDKTGLFQEADHGTIFLDEIGDIGPNIQTKLLRVIQEKEVKPLGDTRVDHVDVRIITSTNQDLPQKIKDKEFREDFFYRLSVITIELPPLRDRVTDIPLLCDHLLVKNCEKLNKPAKHLSENVMDLLMKHPWPGNVRELENVLVQGILYSTSDTIGLADIPIDKNGPNDFVSMNFGKDIGQLTYKEAKESILTQFNHNYIGAMLSMTKGNITQAARRCAMDRQALQQIMKRYAIDPEKFRNKPS</sequence>
<dbReference type="Proteomes" id="UP000293902">
    <property type="component" value="Chromosome"/>
</dbReference>
<evidence type="ECO:0000313" key="11">
    <source>
        <dbReference type="EMBL" id="RAM02762.1"/>
    </source>
</evidence>
<dbReference type="EMBL" id="QLNI01000011">
    <property type="protein sequence ID" value="RAM02762.1"/>
    <property type="molecule type" value="Genomic_DNA"/>
</dbReference>
<dbReference type="Pfam" id="PF00072">
    <property type="entry name" value="Response_reg"/>
    <property type="match status" value="1"/>
</dbReference>
<dbReference type="Pfam" id="PF25601">
    <property type="entry name" value="AAA_lid_14"/>
    <property type="match status" value="1"/>
</dbReference>
<evidence type="ECO:0000256" key="4">
    <source>
        <dbReference type="ARBA" id="ARBA00023012"/>
    </source>
</evidence>
<dbReference type="PROSITE" id="PS00688">
    <property type="entry name" value="SIGMA54_INTERACT_3"/>
    <property type="match status" value="1"/>
</dbReference>
<gene>
    <name evidence="11" type="ORF">DO021_06915</name>
    <name evidence="10" type="ORF">EYB58_19945</name>
</gene>
<dbReference type="Gene3D" id="1.10.10.60">
    <property type="entry name" value="Homeodomain-like"/>
    <property type="match status" value="1"/>
</dbReference>
<evidence type="ECO:0000259" key="9">
    <source>
        <dbReference type="PROSITE" id="PS50110"/>
    </source>
</evidence>
<dbReference type="Pfam" id="PF00158">
    <property type="entry name" value="Sigma54_activat"/>
    <property type="match status" value="1"/>
</dbReference>
<dbReference type="Gene3D" id="3.40.50.2300">
    <property type="match status" value="1"/>
</dbReference>
<keyword evidence="3" id="KW-0067">ATP-binding</keyword>
<evidence type="ECO:0000313" key="12">
    <source>
        <dbReference type="Proteomes" id="UP000248798"/>
    </source>
</evidence>
<dbReference type="InterPro" id="IPR011006">
    <property type="entry name" value="CheY-like_superfamily"/>
</dbReference>